<dbReference type="PANTHER" id="PTHR32282:SF33">
    <property type="entry name" value="PEPTIDOGLYCAN GLYCOSYLTRANSFERASE"/>
    <property type="match status" value="1"/>
</dbReference>
<keyword evidence="4" id="KW-0808">Transferase</keyword>
<dbReference type="Proteomes" id="UP000295344">
    <property type="component" value="Unassembled WGS sequence"/>
</dbReference>
<dbReference type="InterPro" id="IPR036950">
    <property type="entry name" value="PBP_transglycosylase"/>
</dbReference>
<comment type="catalytic activity">
    <reaction evidence="8">
        <text>[GlcNAc-(1-&gt;4)-Mur2Ac(oyl-L-Ala-gamma-D-Glu-L-Lys-D-Ala-D-Ala)](n)-di-trans,octa-cis-undecaprenyl diphosphate + beta-D-GlcNAc-(1-&gt;4)-Mur2Ac(oyl-L-Ala-gamma-D-Glu-L-Lys-D-Ala-D-Ala)-di-trans,octa-cis-undecaprenyl diphosphate = [GlcNAc-(1-&gt;4)-Mur2Ac(oyl-L-Ala-gamma-D-Glu-L-Lys-D-Ala-D-Ala)](n+1)-di-trans,octa-cis-undecaprenyl diphosphate + di-trans,octa-cis-undecaprenyl diphosphate + H(+)</text>
        <dbReference type="Rhea" id="RHEA:23708"/>
        <dbReference type="Rhea" id="RHEA-COMP:9602"/>
        <dbReference type="Rhea" id="RHEA-COMP:9603"/>
        <dbReference type="ChEBI" id="CHEBI:15378"/>
        <dbReference type="ChEBI" id="CHEBI:58405"/>
        <dbReference type="ChEBI" id="CHEBI:60033"/>
        <dbReference type="ChEBI" id="CHEBI:78435"/>
        <dbReference type="EC" id="2.4.99.28"/>
    </reaction>
</comment>
<accession>A0A4R7FH85</accession>
<dbReference type="SUPFAM" id="SSF56601">
    <property type="entry name" value="beta-lactamase/transpeptidase-like"/>
    <property type="match status" value="1"/>
</dbReference>
<evidence type="ECO:0000256" key="9">
    <source>
        <dbReference type="SAM" id="MobiDB-lite"/>
    </source>
</evidence>
<evidence type="ECO:0000259" key="10">
    <source>
        <dbReference type="PROSITE" id="PS51178"/>
    </source>
</evidence>
<evidence type="ECO:0000256" key="2">
    <source>
        <dbReference type="ARBA" id="ARBA00022670"/>
    </source>
</evidence>
<comment type="catalytic activity">
    <reaction evidence="7">
        <text>Preferential cleavage: (Ac)2-L-Lys-D-Ala-|-D-Ala. Also transpeptidation of peptidyl-alanyl moieties that are N-acyl substituents of D-alanine.</text>
        <dbReference type="EC" id="3.4.16.4"/>
    </reaction>
</comment>
<dbReference type="CDD" id="cd06577">
    <property type="entry name" value="PASTA_pknB"/>
    <property type="match status" value="1"/>
</dbReference>
<dbReference type="SMART" id="SM00740">
    <property type="entry name" value="PASTA"/>
    <property type="match status" value="2"/>
</dbReference>
<dbReference type="InterPro" id="IPR023346">
    <property type="entry name" value="Lysozyme-like_dom_sf"/>
</dbReference>
<keyword evidence="3" id="KW-0328">Glycosyltransferase</keyword>
<organism evidence="11 12">
    <name type="scientific">Amnibacterium kyonggiense</name>
    <dbReference type="NCBI Taxonomy" id="595671"/>
    <lineage>
        <taxon>Bacteria</taxon>
        <taxon>Bacillati</taxon>
        <taxon>Actinomycetota</taxon>
        <taxon>Actinomycetes</taxon>
        <taxon>Micrococcales</taxon>
        <taxon>Microbacteriaceae</taxon>
        <taxon>Amnibacterium</taxon>
    </lineage>
</organism>
<reference evidence="11 12" key="1">
    <citation type="submission" date="2019-03" db="EMBL/GenBank/DDBJ databases">
        <title>Genomic Encyclopedia of Archaeal and Bacterial Type Strains, Phase II (KMG-II): from individual species to whole genera.</title>
        <authorList>
            <person name="Goeker M."/>
        </authorList>
    </citation>
    <scope>NUCLEOTIDE SEQUENCE [LARGE SCALE GENOMIC DNA]</scope>
    <source>
        <strain evidence="11 12">DSM 24782</strain>
    </source>
</reference>
<dbReference type="Pfam" id="PF00905">
    <property type="entry name" value="Transpeptidase"/>
    <property type="match status" value="1"/>
</dbReference>
<name>A0A4R7FH85_9MICO</name>
<dbReference type="InterPro" id="IPR001460">
    <property type="entry name" value="PCN-bd_Tpept"/>
</dbReference>
<dbReference type="Gene3D" id="1.10.3810.10">
    <property type="entry name" value="Biosynthetic peptidoglycan transglycosylase-like"/>
    <property type="match status" value="1"/>
</dbReference>
<dbReference type="InterPro" id="IPR050396">
    <property type="entry name" value="Glycosyltr_51/Transpeptidase"/>
</dbReference>
<dbReference type="GO" id="GO:0009002">
    <property type="term" value="F:serine-type D-Ala-D-Ala carboxypeptidase activity"/>
    <property type="evidence" value="ECO:0007669"/>
    <property type="project" value="UniProtKB-EC"/>
</dbReference>
<evidence type="ECO:0000313" key="11">
    <source>
        <dbReference type="EMBL" id="TDS75070.1"/>
    </source>
</evidence>
<dbReference type="EMBL" id="SOAM01000004">
    <property type="protein sequence ID" value="TDS75070.1"/>
    <property type="molecule type" value="Genomic_DNA"/>
</dbReference>
<keyword evidence="6" id="KW-0511">Multifunctional enzyme</keyword>
<dbReference type="InterPro" id="IPR005543">
    <property type="entry name" value="PASTA_dom"/>
</dbReference>
<keyword evidence="1 11" id="KW-0121">Carboxypeptidase</keyword>
<sequence>MLGILVVAGLMLTVGVAPAIALSASNSGPFALSEDLKIAKLQQKTRIYAKKGGKDVLLASFYVQNRESIKWDDVPASVKNATLGAEDPRFFDHGGVDPMGIVSALVNNVVHGSNRGASTISQQYVKNVCIQEAELLPTQTQVDAAYAECTGGIQRKLKEARGAIALEKAYSKQEILLGYLNIAGFGGRIYGIQAAAKYYYGVDAKDLTIAQAASLMAIVNNPSYLRLDEKANLAANKIRRDYVLGVELKYELITEAEYDAAIQTPVKPKITPTTTGCAAAKSAAFFCDYVVNVVTNDPAFGKTRTERYNKLQSAGWKIYTTLDLGLQSKASAAMKANVPAQSAPGTNLGGAAVSVQAGTGRILSMVENKRYDNTQSKATTGADYTATSVNYNTDTAYGGSQGFQPGSTFKMFTLIDWLENGHGLNEVVQGSTARYPAGTFPCANPDGPWSPGNDTPGEGGYQTVMQGTAGSVNGVFASMAMKLKLCDIMKTSQDLGFHRANGEPLEANPPAILGSNINAASPLTMASAYATIANKGIFCSSVAIDKIVSSDGSKVTPPAADCHRVLPEDVSIAVGYALHGVLTGGTASIDRPALGGAWGFAKTGTTDFAHSTWVVGGSTKTVTAAWVGNVSGDANLRLIKGWSSYGNSAADARHGLWSGIMAANEAKYPGDTSWPQPASQFLYGQKIPVPDVSGKSVSQAKQILKAAGFQVKTGGSTPSDTIPAGSVVSTDPASGSSVVAGTLITLTKSSGQAPTQPTPAPGATATVPVVQGAPIAQAIQTLAGAGFTNVNVTWAPQGGALCLVMQQTPGGNTPADPNATTVQLSVAGDQNTCQAQQQPQPQQ</sequence>
<evidence type="ECO:0000256" key="1">
    <source>
        <dbReference type="ARBA" id="ARBA00022645"/>
    </source>
</evidence>
<evidence type="ECO:0000256" key="4">
    <source>
        <dbReference type="ARBA" id="ARBA00022679"/>
    </source>
</evidence>
<dbReference type="GO" id="GO:0006508">
    <property type="term" value="P:proteolysis"/>
    <property type="evidence" value="ECO:0007669"/>
    <property type="project" value="UniProtKB-KW"/>
</dbReference>
<dbReference type="InterPro" id="IPR001264">
    <property type="entry name" value="Glyco_trans_51"/>
</dbReference>
<dbReference type="Gene3D" id="3.30.10.20">
    <property type="match status" value="2"/>
</dbReference>
<evidence type="ECO:0000313" key="12">
    <source>
        <dbReference type="Proteomes" id="UP000295344"/>
    </source>
</evidence>
<dbReference type="PANTHER" id="PTHR32282">
    <property type="entry name" value="BINDING PROTEIN TRANSPEPTIDASE, PUTATIVE-RELATED"/>
    <property type="match status" value="1"/>
</dbReference>
<dbReference type="GO" id="GO:0030288">
    <property type="term" value="C:outer membrane-bounded periplasmic space"/>
    <property type="evidence" value="ECO:0007669"/>
    <property type="project" value="TreeGrafter"/>
</dbReference>
<dbReference type="AlphaFoldDB" id="A0A4R7FH85"/>
<feature type="domain" description="PASTA" evidence="10">
    <location>
        <begin position="683"/>
        <end position="750"/>
    </location>
</feature>
<gene>
    <name evidence="11" type="ORF">CLV52_3596</name>
</gene>
<protein>
    <submittedName>
        <fullName evidence="11">Membrane peptidoglycan carboxypeptidase</fullName>
    </submittedName>
</protein>
<keyword evidence="5" id="KW-0378">Hydrolase</keyword>
<evidence type="ECO:0000256" key="6">
    <source>
        <dbReference type="ARBA" id="ARBA00023268"/>
    </source>
</evidence>
<dbReference type="GO" id="GO:0009252">
    <property type="term" value="P:peptidoglycan biosynthetic process"/>
    <property type="evidence" value="ECO:0007669"/>
    <property type="project" value="TreeGrafter"/>
</dbReference>
<evidence type="ECO:0000256" key="5">
    <source>
        <dbReference type="ARBA" id="ARBA00022801"/>
    </source>
</evidence>
<evidence type="ECO:0000256" key="8">
    <source>
        <dbReference type="ARBA" id="ARBA00049902"/>
    </source>
</evidence>
<dbReference type="Gene3D" id="3.40.710.10">
    <property type="entry name" value="DD-peptidase/beta-lactamase superfamily"/>
    <property type="match status" value="1"/>
</dbReference>
<dbReference type="InterPro" id="IPR012338">
    <property type="entry name" value="Beta-lactam/transpept-like"/>
</dbReference>
<dbReference type="GO" id="GO:0008955">
    <property type="term" value="F:peptidoglycan glycosyltransferase activity"/>
    <property type="evidence" value="ECO:0007669"/>
    <property type="project" value="UniProtKB-EC"/>
</dbReference>
<dbReference type="GO" id="GO:0008658">
    <property type="term" value="F:penicillin binding"/>
    <property type="evidence" value="ECO:0007669"/>
    <property type="project" value="InterPro"/>
</dbReference>
<comment type="caution">
    <text evidence="11">The sequence shown here is derived from an EMBL/GenBank/DDBJ whole genome shotgun (WGS) entry which is preliminary data.</text>
</comment>
<keyword evidence="12" id="KW-1185">Reference proteome</keyword>
<dbReference type="Pfam" id="PF03793">
    <property type="entry name" value="PASTA"/>
    <property type="match status" value="1"/>
</dbReference>
<evidence type="ECO:0000256" key="3">
    <source>
        <dbReference type="ARBA" id="ARBA00022676"/>
    </source>
</evidence>
<dbReference type="SUPFAM" id="SSF53955">
    <property type="entry name" value="Lysozyme-like"/>
    <property type="match status" value="1"/>
</dbReference>
<feature type="domain" description="PASTA" evidence="10">
    <location>
        <begin position="762"/>
        <end position="828"/>
    </location>
</feature>
<feature type="region of interest" description="Disordered" evidence="9">
    <location>
        <begin position="712"/>
        <end position="735"/>
    </location>
</feature>
<proteinExistence type="predicted"/>
<dbReference type="Pfam" id="PF00912">
    <property type="entry name" value="Transgly"/>
    <property type="match status" value="1"/>
</dbReference>
<keyword evidence="2" id="KW-0645">Protease</keyword>
<dbReference type="SUPFAM" id="SSF54184">
    <property type="entry name" value="Penicillin-binding protein 2x (pbp-2x), c-terminal domain"/>
    <property type="match status" value="1"/>
</dbReference>
<evidence type="ECO:0000256" key="7">
    <source>
        <dbReference type="ARBA" id="ARBA00034000"/>
    </source>
</evidence>
<dbReference type="PROSITE" id="PS51178">
    <property type="entry name" value="PASTA"/>
    <property type="match status" value="2"/>
</dbReference>